<feature type="region of interest" description="Disordered" evidence="16">
    <location>
        <begin position="668"/>
        <end position="715"/>
    </location>
</feature>
<dbReference type="SUPFAM" id="SSF140990">
    <property type="entry name" value="FtsH protease domain-like"/>
    <property type="match status" value="1"/>
</dbReference>
<dbReference type="InterPro" id="IPR041569">
    <property type="entry name" value="AAA_lid_3"/>
</dbReference>
<comment type="function">
    <text evidence="14">Acts as a processive, ATP-dependent zinc metallopeptidase for both cytoplasmic and membrane proteins. Plays a role in the quality control of integral membrane proteins.</text>
</comment>
<evidence type="ECO:0000256" key="12">
    <source>
        <dbReference type="ARBA" id="ARBA00023049"/>
    </source>
</evidence>
<feature type="binding site" evidence="14">
    <location>
        <position position="573"/>
    </location>
    <ligand>
        <name>Zn(2+)</name>
        <dbReference type="ChEBI" id="CHEBI:29105"/>
        <note>catalytic</note>
    </ligand>
</feature>
<comment type="subcellular location">
    <subcellularLocation>
        <location evidence="14">Cell membrane</location>
        <topology evidence="14">Multi-pass membrane protein</topology>
        <orientation evidence="14">Cytoplasmic side</orientation>
    </subcellularLocation>
    <subcellularLocation>
        <location evidence="1">Membrane</location>
    </subcellularLocation>
</comment>
<dbReference type="SUPFAM" id="SSF52540">
    <property type="entry name" value="P-loop containing nucleoside triphosphate hydrolases"/>
    <property type="match status" value="1"/>
</dbReference>
<dbReference type="Pfam" id="PF01434">
    <property type="entry name" value="Peptidase_M41"/>
    <property type="match status" value="1"/>
</dbReference>
<keyword evidence="10 14" id="KW-0067">ATP-binding</keyword>
<evidence type="ECO:0000256" key="15">
    <source>
        <dbReference type="RuleBase" id="RU003651"/>
    </source>
</evidence>
<dbReference type="InterPro" id="IPR027417">
    <property type="entry name" value="P-loop_NTPase"/>
</dbReference>
<dbReference type="Gene3D" id="3.40.50.300">
    <property type="entry name" value="P-loop containing nucleotide triphosphate hydrolases"/>
    <property type="match status" value="1"/>
</dbReference>
<feature type="binding site" evidence="14">
    <location>
        <position position="497"/>
    </location>
    <ligand>
        <name>Zn(2+)</name>
        <dbReference type="ChEBI" id="CHEBI:29105"/>
        <note>catalytic</note>
    </ligand>
</feature>
<evidence type="ECO:0000256" key="5">
    <source>
        <dbReference type="ARBA" id="ARBA00022692"/>
    </source>
</evidence>
<dbReference type="HAMAP" id="MF_01458">
    <property type="entry name" value="FtsH"/>
    <property type="match status" value="1"/>
</dbReference>
<protein>
    <recommendedName>
        <fullName evidence="14">ATP-dependent zinc metalloprotease FtsH</fullName>
        <ecNumber evidence="14">3.4.24.-</ecNumber>
    </recommendedName>
</protein>
<evidence type="ECO:0000256" key="4">
    <source>
        <dbReference type="ARBA" id="ARBA00022670"/>
    </source>
</evidence>
<dbReference type="Gene3D" id="3.30.720.210">
    <property type="match status" value="1"/>
</dbReference>
<dbReference type="CDD" id="cd19501">
    <property type="entry name" value="RecA-like_FtsH"/>
    <property type="match status" value="1"/>
</dbReference>
<keyword evidence="3 14" id="KW-1003">Cell membrane</keyword>
<dbReference type="PANTHER" id="PTHR23076">
    <property type="entry name" value="METALLOPROTEASE M41 FTSH"/>
    <property type="match status" value="1"/>
</dbReference>
<comment type="similarity">
    <text evidence="15">Belongs to the AAA ATPase family.</text>
</comment>
<dbReference type="GO" id="GO:0008237">
    <property type="term" value="F:metallopeptidase activity"/>
    <property type="evidence" value="ECO:0007669"/>
    <property type="project" value="UniProtKB-KW"/>
</dbReference>
<evidence type="ECO:0000256" key="13">
    <source>
        <dbReference type="ARBA" id="ARBA00023136"/>
    </source>
</evidence>
<feature type="active site" evidence="14">
    <location>
        <position position="498"/>
    </location>
</feature>
<dbReference type="NCBIfam" id="TIGR01241">
    <property type="entry name" value="FtsH_fam"/>
    <property type="match status" value="1"/>
</dbReference>
<dbReference type="InterPro" id="IPR003959">
    <property type="entry name" value="ATPase_AAA_core"/>
</dbReference>
<evidence type="ECO:0000256" key="1">
    <source>
        <dbReference type="ARBA" id="ARBA00004370"/>
    </source>
</evidence>
<evidence type="ECO:0000256" key="8">
    <source>
        <dbReference type="ARBA" id="ARBA00022801"/>
    </source>
</evidence>
<dbReference type="Pfam" id="PF06480">
    <property type="entry name" value="FtsH_ext"/>
    <property type="match status" value="1"/>
</dbReference>
<reference evidence="19" key="1">
    <citation type="journal article" date="2019" name="Int. J. Syst. Evol. Microbiol.">
        <title>The Global Catalogue of Microorganisms (GCM) 10K type strain sequencing project: providing services to taxonomists for standard genome sequencing and annotation.</title>
        <authorList>
            <consortium name="The Broad Institute Genomics Platform"/>
            <consortium name="The Broad Institute Genome Sequencing Center for Infectious Disease"/>
            <person name="Wu L."/>
            <person name="Ma J."/>
        </authorList>
    </citation>
    <scope>NUCLEOTIDE SEQUENCE [LARGE SCALE GENOMIC DNA]</scope>
    <source>
        <strain evidence="19">NBRC 113072</strain>
    </source>
</reference>
<keyword evidence="4 14" id="KW-0645">Protease</keyword>
<comment type="caution">
    <text evidence="18">The sequence shown here is derived from an EMBL/GenBank/DDBJ whole genome shotgun (WGS) entry which is preliminary data.</text>
</comment>
<keyword evidence="5 14" id="KW-0812">Transmembrane</keyword>
<feature type="transmembrane region" description="Helical" evidence="14">
    <location>
        <begin position="75"/>
        <end position="93"/>
    </location>
</feature>
<dbReference type="EMBL" id="BSUO01000001">
    <property type="protein sequence ID" value="GMA42260.1"/>
    <property type="molecule type" value="Genomic_DNA"/>
</dbReference>
<feature type="compositionally biased region" description="Basic and acidic residues" evidence="16">
    <location>
        <begin position="699"/>
        <end position="715"/>
    </location>
</feature>
<comment type="similarity">
    <text evidence="14">In the central section; belongs to the AAA ATPase family.</text>
</comment>
<dbReference type="Pfam" id="PF00004">
    <property type="entry name" value="AAA"/>
    <property type="match status" value="1"/>
</dbReference>
<evidence type="ECO:0000256" key="3">
    <source>
        <dbReference type="ARBA" id="ARBA00022475"/>
    </source>
</evidence>
<feature type="domain" description="AAA+ ATPase" evidence="17">
    <location>
        <begin position="267"/>
        <end position="407"/>
    </location>
</feature>
<feature type="compositionally biased region" description="Basic and acidic residues" evidence="16">
    <location>
        <begin position="1"/>
        <end position="69"/>
    </location>
</feature>
<feature type="transmembrane region" description="Helical" evidence="14">
    <location>
        <begin position="182"/>
        <end position="202"/>
    </location>
</feature>
<dbReference type="RefSeq" id="WP_284305700.1">
    <property type="nucleotide sequence ID" value="NZ_BSUO01000001.1"/>
</dbReference>
<dbReference type="PANTHER" id="PTHR23076:SF97">
    <property type="entry name" value="ATP-DEPENDENT ZINC METALLOPROTEASE YME1L1"/>
    <property type="match status" value="1"/>
</dbReference>
<gene>
    <name evidence="14 18" type="primary">ftsH</name>
    <name evidence="18" type="ORF">GCM10025883_43050</name>
</gene>
<keyword evidence="7 14" id="KW-0547">Nucleotide-binding</keyword>
<keyword evidence="8 14" id="KW-0378">Hydrolase</keyword>
<dbReference type="PROSITE" id="PS00674">
    <property type="entry name" value="AAA"/>
    <property type="match status" value="1"/>
</dbReference>
<dbReference type="EC" id="3.4.24.-" evidence="14"/>
<evidence type="ECO:0000313" key="18">
    <source>
        <dbReference type="EMBL" id="GMA42260.1"/>
    </source>
</evidence>
<keyword evidence="9 14" id="KW-0862">Zinc</keyword>
<comment type="cofactor">
    <cofactor evidence="14">
        <name>Zn(2+)</name>
        <dbReference type="ChEBI" id="CHEBI:29105"/>
    </cofactor>
    <text evidence="14">Binds 1 zinc ion per subunit.</text>
</comment>
<organism evidence="18 19">
    <name type="scientific">Mobilicoccus caccae</name>
    <dbReference type="NCBI Taxonomy" id="1859295"/>
    <lineage>
        <taxon>Bacteria</taxon>
        <taxon>Bacillati</taxon>
        <taxon>Actinomycetota</taxon>
        <taxon>Actinomycetes</taxon>
        <taxon>Micrococcales</taxon>
        <taxon>Dermatophilaceae</taxon>
        <taxon>Mobilicoccus</taxon>
    </lineage>
</organism>
<accession>A0ABQ6IWD7</accession>
<evidence type="ECO:0000313" key="19">
    <source>
        <dbReference type="Proteomes" id="UP001157126"/>
    </source>
</evidence>
<dbReference type="InterPro" id="IPR005936">
    <property type="entry name" value="FtsH"/>
</dbReference>
<dbReference type="InterPro" id="IPR011546">
    <property type="entry name" value="Pept_M41_FtsH_extracell"/>
</dbReference>
<keyword evidence="13 14" id="KW-0472">Membrane</keyword>
<dbReference type="InterPro" id="IPR003593">
    <property type="entry name" value="AAA+_ATPase"/>
</dbReference>
<sequence length="715" mass="78005">MKDTDASYRHTPGDARDTRDDRGSERRDDSRDRFRGGSRRQDPRDDSQAPKPWRTEGMPKDGDGEDGKKNPNWKWMLAVLAVLYLIMFGFMQLQNVASAPREIPYTEFQQQLAAKNVEKVRAKGDTFEGVLRQDAADPGAEGSTYKNFTTERPTWADDKPLTALREGGAVVSAESVIEQRSLLATALFSFGPILLLVALWVWMLRKSRSMMGGGLMGGNKKKGPVDPETVRVTFDDVAGIDEVENEIYEIVDFLKNPDKYRRLGARAPKGVLLAGSPGTGKTLLARATAGEAEVPFFSASASEFIEMIVGVGAQRVRELFEEARKVAPSIVFIDEIDTIGRSRGGSRAMGGHDEREQTLNQILTEMDGFSGSEGVVVLAATNRADVLDSALLRPGRFDRTIQVHAPDALGREQILAVHSREVPLGDDVDLRAVAKSTPGMTGAELANLVNEAALLAARKNTDAVTQSDMFEALEKVQLGAARNVIMPPEERRRTAYHEAGHALLGMLQPGADPVRKVSIIPRGRALGVTLSTPDADRYGYDEEYLRGRIIGALGGMAAEELIFGVITTGAESDLDSSTNIARSMVGRWGMSEKVGPVQIYPSDGDPRSAGFSDAILARADDEVRRIVDECYREAVRLLREHRDKLERITIAVLEKETLDEADVYAAAGIDRPNPEEIPSPIQGGSTAPVPQEPADGDAPADRPGEDHRSGEEHRP</sequence>
<keyword evidence="11 14" id="KW-1133">Transmembrane helix</keyword>
<evidence type="ECO:0000256" key="14">
    <source>
        <dbReference type="HAMAP-Rule" id="MF_01458"/>
    </source>
</evidence>
<keyword evidence="6 14" id="KW-0479">Metal-binding</keyword>
<dbReference type="Proteomes" id="UP001157126">
    <property type="component" value="Unassembled WGS sequence"/>
</dbReference>
<dbReference type="Gene3D" id="1.10.8.60">
    <property type="match status" value="1"/>
</dbReference>
<keyword evidence="12 14" id="KW-0482">Metalloprotease</keyword>
<comment type="subunit">
    <text evidence="14">Homohexamer.</text>
</comment>
<evidence type="ECO:0000256" key="11">
    <source>
        <dbReference type="ARBA" id="ARBA00022989"/>
    </source>
</evidence>
<dbReference type="Pfam" id="PF17862">
    <property type="entry name" value="AAA_lid_3"/>
    <property type="match status" value="1"/>
</dbReference>
<dbReference type="InterPro" id="IPR037219">
    <property type="entry name" value="Peptidase_M41-like"/>
</dbReference>
<feature type="binding site" evidence="14">
    <location>
        <position position="501"/>
    </location>
    <ligand>
        <name>Zn(2+)</name>
        <dbReference type="ChEBI" id="CHEBI:29105"/>
        <note>catalytic</note>
    </ligand>
</feature>
<dbReference type="SMART" id="SM00382">
    <property type="entry name" value="AAA"/>
    <property type="match status" value="1"/>
</dbReference>
<dbReference type="InterPro" id="IPR003960">
    <property type="entry name" value="ATPase_AAA_CS"/>
</dbReference>
<evidence type="ECO:0000256" key="10">
    <source>
        <dbReference type="ARBA" id="ARBA00022840"/>
    </source>
</evidence>
<proteinExistence type="inferred from homology"/>
<evidence type="ECO:0000256" key="9">
    <source>
        <dbReference type="ARBA" id="ARBA00022833"/>
    </source>
</evidence>
<comment type="similarity">
    <text evidence="2 14">In the C-terminal section; belongs to the peptidase M41 family.</text>
</comment>
<keyword evidence="19" id="KW-1185">Reference proteome</keyword>
<dbReference type="Gene3D" id="1.20.58.760">
    <property type="entry name" value="Peptidase M41"/>
    <property type="match status" value="1"/>
</dbReference>
<evidence type="ECO:0000256" key="6">
    <source>
        <dbReference type="ARBA" id="ARBA00022723"/>
    </source>
</evidence>
<feature type="region of interest" description="Disordered" evidence="16">
    <location>
        <begin position="1"/>
        <end position="70"/>
    </location>
</feature>
<evidence type="ECO:0000256" key="2">
    <source>
        <dbReference type="ARBA" id="ARBA00010044"/>
    </source>
</evidence>
<name>A0ABQ6IWD7_9MICO</name>
<dbReference type="InterPro" id="IPR000642">
    <property type="entry name" value="Peptidase_M41"/>
</dbReference>
<evidence type="ECO:0000256" key="16">
    <source>
        <dbReference type="SAM" id="MobiDB-lite"/>
    </source>
</evidence>
<evidence type="ECO:0000259" key="17">
    <source>
        <dbReference type="SMART" id="SM00382"/>
    </source>
</evidence>
<feature type="binding site" evidence="14">
    <location>
        <begin position="275"/>
        <end position="282"/>
    </location>
    <ligand>
        <name>ATP</name>
        <dbReference type="ChEBI" id="CHEBI:30616"/>
    </ligand>
</feature>
<evidence type="ECO:0000256" key="7">
    <source>
        <dbReference type="ARBA" id="ARBA00022741"/>
    </source>
</evidence>